<name>A0A7E4UZ79_PANRE</name>
<reference evidence="2" key="2">
    <citation type="submission" date="2020-10" db="UniProtKB">
        <authorList>
            <consortium name="WormBaseParasite"/>
        </authorList>
    </citation>
    <scope>IDENTIFICATION</scope>
</reference>
<evidence type="ECO:0000313" key="2">
    <source>
        <dbReference type="WBParaSite" id="Pan_g14646.t1"/>
    </source>
</evidence>
<evidence type="ECO:0000313" key="1">
    <source>
        <dbReference type="Proteomes" id="UP000492821"/>
    </source>
</evidence>
<sequence length="110" mass="12226">MVQVLLMNVCRDWLPAAVRSLSELTTNAMNAMRNGVVKRNNTISNGQDRKVSEDKFAFTMKSKVFILDIAALLLFREATLYMNGNHKCYDTSTTAALFTITSALSTLTSL</sequence>
<reference evidence="1" key="1">
    <citation type="journal article" date="2013" name="Genetics">
        <title>The draft genome and transcriptome of Panagrellus redivivus are shaped by the harsh demands of a free-living lifestyle.</title>
        <authorList>
            <person name="Srinivasan J."/>
            <person name="Dillman A.R."/>
            <person name="Macchietto M.G."/>
            <person name="Heikkinen L."/>
            <person name="Lakso M."/>
            <person name="Fracchia K.M."/>
            <person name="Antoshechkin I."/>
            <person name="Mortazavi A."/>
            <person name="Wong G."/>
            <person name="Sternberg P.W."/>
        </authorList>
    </citation>
    <scope>NUCLEOTIDE SEQUENCE [LARGE SCALE GENOMIC DNA]</scope>
    <source>
        <strain evidence="1">MT8872</strain>
    </source>
</reference>
<organism evidence="1 2">
    <name type="scientific">Panagrellus redivivus</name>
    <name type="common">Microworm</name>
    <dbReference type="NCBI Taxonomy" id="6233"/>
    <lineage>
        <taxon>Eukaryota</taxon>
        <taxon>Metazoa</taxon>
        <taxon>Ecdysozoa</taxon>
        <taxon>Nematoda</taxon>
        <taxon>Chromadorea</taxon>
        <taxon>Rhabditida</taxon>
        <taxon>Tylenchina</taxon>
        <taxon>Panagrolaimomorpha</taxon>
        <taxon>Panagrolaimoidea</taxon>
        <taxon>Panagrolaimidae</taxon>
        <taxon>Panagrellus</taxon>
    </lineage>
</organism>
<dbReference type="Proteomes" id="UP000492821">
    <property type="component" value="Unassembled WGS sequence"/>
</dbReference>
<accession>A0A7E4UZ79</accession>
<keyword evidence="1" id="KW-1185">Reference proteome</keyword>
<dbReference type="AlphaFoldDB" id="A0A7E4UZ79"/>
<proteinExistence type="predicted"/>
<dbReference type="WBParaSite" id="Pan_g14646.t1">
    <property type="protein sequence ID" value="Pan_g14646.t1"/>
    <property type="gene ID" value="Pan_g14646"/>
</dbReference>
<protein>
    <submittedName>
        <fullName evidence="2">Secreted protein</fullName>
    </submittedName>
</protein>